<dbReference type="EMBL" id="JABACJ020000004">
    <property type="protein sequence ID" value="MBU3875550.1"/>
    <property type="molecule type" value="Genomic_DNA"/>
</dbReference>
<keyword evidence="2" id="KW-0812">Transmembrane</keyword>
<feature type="compositionally biased region" description="Basic and acidic residues" evidence="1">
    <location>
        <begin position="488"/>
        <end position="506"/>
    </location>
</feature>
<comment type="caution">
    <text evidence="3">The sequence shown here is derived from an EMBL/GenBank/DDBJ whole genome shotgun (WGS) entry which is preliminary data.</text>
</comment>
<dbReference type="RefSeq" id="WP_216240581.1">
    <property type="nucleotide sequence ID" value="NZ_JABACJ020000004.1"/>
</dbReference>
<evidence type="ECO:0000256" key="1">
    <source>
        <dbReference type="SAM" id="MobiDB-lite"/>
    </source>
</evidence>
<feature type="transmembrane region" description="Helical" evidence="2">
    <location>
        <begin position="622"/>
        <end position="642"/>
    </location>
</feature>
<feature type="compositionally biased region" description="Basic and acidic residues" evidence="1">
    <location>
        <begin position="514"/>
        <end position="531"/>
    </location>
</feature>
<accession>A0ABS6D227</accession>
<evidence type="ECO:0000256" key="2">
    <source>
        <dbReference type="SAM" id="Phobius"/>
    </source>
</evidence>
<proteinExistence type="predicted"/>
<feature type="region of interest" description="Disordered" evidence="1">
    <location>
        <begin position="469"/>
        <end position="615"/>
    </location>
</feature>
<evidence type="ECO:0000313" key="3">
    <source>
        <dbReference type="EMBL" id="MBU3875550.1"/>
    </source>
</evidence>
<gene>
    <name evidence="3" type="ORF">HGO97_006965</name>
</gene>
<feature type="compositionally biased region" description="Basic and acidic residues" evidence="1">
    <location>
        <begin position="599"/>
        <end position="615"/>
    </location>
</feature>
<keyword evidence="2" id="KW-0472">Membrane</keyword>
<feature type="compositionally biased region" description="Basic and acidic residues" evidence="1">
    <location>
        <begin position="575"/>
        <end position="588"/>
    </location>
</feature>
<evidence type="ECO:0000313" key="4">
    <source>
        <dbReference type="Proteomes" id="UP000723714"/>
    </source>
</evidence>
<keyword evidence="4" id="KW-1185">Reference proteome</keyword>
<dbReference type="Proteomes" id="UP000723714">
    <property type="component" value="Unassembled WGS sequence"/>
</dbReference>
<feature type="compositionally biased region" description="Low complexity" evidence="1">
    <location>
        <begin position="550"/>
        <end position="567"/>
    </location>
</feature>
<protein>
    <submittedName>
        <fullName evidence="3">Uncharacterized protein</fullName>
    </submittedName>
</protein>
<keyword evidence="2" id="KW-1133">Transmembrane helix</keyword>
<sequence>MMKKWKRMFLFGILVSGLFFIWSGECRAWGPPVKEDEDTFLEWYEEHKDGEAPITKQLSGDLFISDEKEEAAVLDGTRPITIDCNGHGIIVQREMVIDNPNLIIQGNTRNGFLMMVNTGGILKLEQGLLRLTGEEGVVLQVLSPNGVSGPSRGGVFTIEGEGTDIQGITWTQGVPIEVSNLNIKVSGSVAAKGLVSMNLRELTVNHCQIQAIGGSESYGIYCRDSVNDDVGRIILHDSFVLAVGLDASARTYSVYHPKGEIRYENSSLEPPVDTGRIYTALELGELEPVYTETGVMPGEWSLPDTVGVYVEETGVEGERIERIPVTWAIPDSAFTNPGYCIVKGTFQDGRLDGKLENPNRIVPEVTVLCLPPEKMFLIAYEVDQDFVRNGVSLVVPYPAGAERMRIEYSADGERFERYEGEGGDILAGIVKPRNHLLYFHIVVPLEAPVYYLRVVVDGDSMFAGTSPVWKIDTGSSEEVPPDVDDDGGGDRGGQDLDPTFPDKEEPSDQTDGAVDEKKEHHTTNSSDEMRTGGDSGSVSGRQSDNEKDSSAVSSSSSVLGASGDNSSNLRQNADSVKRKSDTKAESADHAQYVSASGENEEKMEAATDNGMEKMKKESKDSVMPWILVVLCLFVLVGAGIWCGKKVFFKKQ</sequence>
<name>A0ABS6D227_9FIRM</name>
<organism evidence="3 4">
    <name type="scientific">Faecalicatena faecalis</name>
    <dbReference type="NCBI Taxonomy" id="2726362"/>
    <lineage>
        <taxon>Bacteria</taxon>
        <taxon>Bacillati</taxon>
        <taxon>Bacillota</taxon>
        <taxon>Clostridia</taxon>
        <taxon>Lachnospirales</taxon>
        <taxon>Lachnospiraceae</taxon>
        <taxon>Faecalicatena</taxon>
    </lineage>
</organism>
<reference evidence="3 4" key="1">
    <citation type="submission" date="2021-06" db="EMBL/GenBank/DDBJ databases">
        <title>Faecalicatena sp. nov. isolated from porcine feces.</title>
        <authorList>
            <person name="Oh B.S."/>
            <person name="Lee J.H."/>
        </authorList>
    </citation>
    <scope>NUCLEOTIDE SEQUENCE [LARGE SCALE GENOMIC DNA]</scope>
    <source>
        <strain evidence="3 4">AGMB00832</strain>
    </source>
</reference>